<comment type="caution">
    <text evidence="1">The sequence shown here is derived from an EMBL/GenBank/DDBJ whole genome shotgun (WGS) entry which is preliminary data.</text>
</comment>
<sequence>MKHAMLQVVAIAAMLSGCGRETGQLNGGAGASAPSVFQVVKEIDRHSRDKLGVGLAALGMLEQADPKSYVLEDSLSSTQLRGLAELEKQGLIKLTKVQAQEGVFLHFVPTEKGMEMLKAMTD</sequence>
<evidence type="ECO:0000313" key="1">
    <source>
        <dbReference type="EMBL" id="MDR7136158.1"/>
    </source>
</evidence>
<gene>
    <name evidence="1" type="ORF">J2X06_003376</name>
</gene>
<dbReference type="Proteomes" id="UP001251524">
    <property type="component" value="Unassembled WGS sequence"/>
</dbReference>
<evidence type="ECO:0008006" key="3">
    <source>
        <dbReference type="Google" id="ProtNLM"/>
    </source>
</evidence>
<dbReference type="RefSeq" id="WP_310064388.1">
    <property type="nucleotide sequence ID" value="NZ_JAVDVY010000003.1"/>
</dbReference>
<dbReference type="PROSITE" id="PS51257">
    <property type="entry name" value="PROKAR_LIPOPROTEIN"/>
    <property type="match status" value="1"/>
</dbReference>
<protein>
    <recommendedName>
        <fullName evidence="3">MarR family transcriptional regulator</fullName>
    </recommendedName>
</protein>
<proteinExistence type="predicted"/>
<dbReference type="EMBL" id="JAVDVY010000003">
    <property type="protein sequence ID" value="MDR7136158.1"/>
    <property type="molecule type" value="Genomic_DNA"/>
</dbReference>
<reference evidence="1 2" key="1">
    <citation type="submission" date="2023-07" db="EMBL/GenBank/DDBJ databases">
        <title>Sorghum-associated microbial communities from plants grown in Nebraska, USA.</title>
        <authorList>
            <person name="Schachtman D."/>
        </authorList>
    </citation>
    <scope>NUCLEOTIDE SEQUENCE [LARGE SCALE GENOMIC DNA]</scope>
    <source>
        <strain evidence="1 2">BE198</strain>
    </source>
</reference>
<keyword evidence="2" id="KW-1185">Reference proteome</keyword>
<accession>A0ABU1WEZ7</accession>
<organism evidence="1 2">
    <name type="scientific">Lysobacter niastensis</name>
    <dbReference type="NCBI Taxonomy" id="380629"/>
    <lineage>
        <taxon>Bacteria</taxon>
        <taxon>Pseudomonadati</taxon>
        <taxon>Pseudomonadota</taxon>
        <taxon>Gammaproteobacteria</taxon>
        <taxon>Lysobacterales</taxon>
        <taxon>Lysobacteraceae</taxon>
        <taxon>Lysobacter</taxon>
    </lineage>
</organism>
<name>A0ABU1WEZ7_9GAMM</name>
<evidence type="ECO:0000313" key="2">
    <source>
        <dbReference type="Proteomes" id="UP001251524"/>
    </source>
</evidence>